<name>A0AAD7Z8S3_DIPPU</name>
<reference evidence="1" key="1">
    <citation type="journal article" date="2023" name="IScience">
        <title>Live-bearing cockroach genome reveals convergent evolutionary mechanisms linked to viviparity in insects and beyond.</title>
        <authorList>
            <person name="Fouks B."/>
            <person name="Harrison M.C."/>
            <person name="Mikhailova A.A."/>
            <person name="Marchal E."/>
            <person name="English S."/>
            <person name="Carruthers M."/>
            <person name="Jennings E.C."/>
            <person name="Chiamaka E.L."/>
            <person name="Frigard R.A."/>
            <person name="Pippel M."/>
            <person name="Attardo G.M."/>
            <person name="Benoit J.B."/>
            <person name="Bornberg-Bauer E."/>
            <person name="Tobe S.S."/>
        </authorList>
    </citation>
    <scope>NUCLEOTIDE SEQUENCE</scope>
    <source>
        <strain evidence="1">Stay&amp;Tobe</strain>
    </source>
</reference>
<feature type="non-terminal residue" evidence="1">
    <location>
        <position position="117"/>
    </location>
</feature>
<dbReference type="EMBL" id="JASPKZ010009816">
    <property type="protein sequence ID" value="KAJ9575880.1"/>
    <property type="molecule type" value="Genomic_DNA"/>
</dbReference>
<evidence type="ECO:0000313" key="2">
    <source>
        <dbReference type="Proteomes" id="UP001233999"/>
    </source>
</evidence>
<proteinExistence type="predicted"/>
<protein>
    <submittedName>
        <fullName evidence="1">Uncharacterized protein</fullName>
    </submittedName>
</protein>
<feature type="non-terminal residue" evidence="1">
    <location>
        <position position="1"/>
    </location>
</feature>
<accession>A0AAD7Z8S3</accession>
<comment type="caution">
    <text evidence="1">The sequence shown here is derived from an EMBL/GenBank/DDBJ whole genome shotgun (WGS) entry which is preliminary data.</text>
</comment>
<sequence length="117" mass="13400">EKLILIFYSHCGKSSILHMQICRNPYKGQLSSSWRITCVLQPDDIALLYIQTRHLMSVGVMLVLNFNNFPNFIKLAVAKSFSSYALMVFLSGPFPPYSLRKQFVLFAEVSPFCFVII</sequence>
<dbReference type="Proteomes" id="UP001233999">
    <property type="component" value="Unassembled WGS sequence"/>
</dbReference>
<keyword evidence="2" id="KW-1185">Reference proteome</keyword>
<dbReference type="AlphaFoldDB" id="A0AAD7Z8S3"/>
<evidence type="ECO:0000313" key="1">
    <source>
        <dbReference type="EMBL" id="KAJ9575880.1"/>
    </source>
</evidence>
<reference evidence="1" key="2">
    <citation type="submission" date="2023-05" db="EMBL/GenBank/DDBJ databases">
        <authorList>
            <person name="Fouks B."/>
        </authorList>
    </citation>
    <scope>NUCLEOTIDE SEQUENCE</scope>
    <source>
        <strain evidence="1">Stay&amp;Tobe</strain>
        <tissue evidence="1">Testes</tissue>
    </source>
</reference>
<gene>
    <name evidence="1" type="ORF">L9F63_007259</name>
</gene>
<organism evidence="1 2">
    <name type="scientific">Diploptera punctata</name>
    <name type="common">Pacific beetle cockroach</name>
    <dbReference type="NCBI Taxonomy" id="6984"/>
    <lineage>
        <taxon>Eukaryota</taxon>
        <taxon>Metazoa</taxon>
        <taxon>Ecdysozoa</taxon>
        <taxon>Arthropoda</taxon>
        <taxon>Hexapoda</taxon>
        <taxon>Insecta</taxon>
        <taxon>Pterygota</taxon>
        <taxon>Neoptera</taxon>
        <taxon>Polyneoptera</taxon>
        <taxon>Dictyoptera</taxon>
        <taxon>Blattodea</taxon>
        <taxon>Blaberoidea</taxon>
        <taxon>Blaberidae</taxon>
        <taxon>Diplopterinae</taxon>
        <taxon>Diploptera</taxon>
    </lineage>
</organism>